<dbReference type="PANTHER" id="PTHR12072:SF5">
    <property type="entry name" value="CWF19-LIKE PROTEIN 2"/>
    <property type="match status" value="1"/>
</dbReference>
<dbReference type="GO" id="GO:0071014">
    <property type="term" value="C:post-mRNA release spliceosomal complex"/>
    <property type="evidence" value="ECO:0007669"/>
    <property type="project" value="TreeGrafter"/>
</dbReference>
<reference evidence="7" key="1">
    <citation type="journal article" date="2020" name="BMC Genomics">
        <title>Correction to: Identification and distribution of gene clusters required for synthesis of sphingolipid metabolism inhibitors in diverse species of the filamentous fungus Fusarium.</title>
        <authorList>
            <person name="Kim H.S."/>
            <person name="Lohmar J.M."/>
            <person name="Busman M."/>
            <person name="Brown D.W."/>
            <person name="Naumann T.A."/>
            <person name="Divon H.H."/>
            <person name="Lysoe E."/>
            <person name="Uhlig S."/>
            <person name="Proctor R.H."/>
        </authorList>
    </citation>
    <scope>NUCLEOTIDE SEQUENCE</scope>
    <source>
        <strain evidence="7">NRRL 20472</strain>
    </source>
</reference>
<reference evidence="7" key="2">
    <citation type="submission" date="2020-05" db="EMBL/GenBank/DDBJ databases">
        <authorList>
            <person name="Kim H.-S."/>
            <person name="Proctor R.H."/>
            <person name="Brown D.W."/>
        </authorList>
    </citation>
    <scope>NUCLEOTIDE SEQUENCE</scope>
    <source>
        <strain evidence="7">NRRL 20472</strain>
    </source>
</reference>
<dbReference type="SUPFAM" id="SSF51621">
    <property type="entry name" value="Phosphoenolpyruvate/pyruvate domain"/>
    <property type="match status" value="1"/>
</dbReference>
<dbReference type="EMBL" id="JABEXW010001048">
    <property type="protein sequence ID" value="KAF4948541.1"/>
    <property type="molecule type" value="Genomic_DNA"/>
</dbReference>
<keyword evidence="8" id="KW-1185">Reference proteome</keyword>
<feature type="compositionally biased region" description="Basic and acidic residues" evidence="3">
    <location>
        <begin position="330"/>
        <end position="340"/>
    </location>
</feature>
<dbReference type="GO" id="GO:0000398">
    <property type="term" value="P:mRNA splicing, via spliceosome"/>
    <property type="evidence" value="ECO:0007669"/>
    <property type="project" value="TreeGrafter"/>
</dbReference>
<feature type="domain" description="HpcH/HpaI aldolase/citrate lyase" evidence="4">
    <location>
        <begin position="36"/>
        <end position="247"/>
    </location>
</feature>
<evidence type="ECO:0000259" key="4">
    <source>
        <dbReference type="Pfam" id="PF03328"/>
    </source>
</evidence>
<dbReference type="Proteomes" id="UP000622797">
    <property type="component" value="Unassembled WGS sequence"/>
</dbReference>
<evidence type="ECO:0000313" key="8">
    <source>
        <dbReference type="Proteomes" id="UP000622797"/>
    </source>
</evidence>
<protein>
    <recommendedName>
        <fullName evidence="9">Pre-mRNA-splicing factor cwf19</fullName>
    </recommendedName>
</protein>
<feature type="region of interest" description="Disordered" evidence="3">
    <location>
        <begin position="330"/>
        <end position="474"/>
    </location>
</feature>
<dbReference type="GO" id="GO:0046872">
    <property type="term" value="F:metal ion binding"/>
    <property type="evidence" value="ECO:0007669"/>
    <property type="project" value="UniProtKB-KW"/>
</dbReference>
<dbReference type="Pfam" id="PF04676">
    <property type="entry name" value="CwfJ_C_2"/>
    <property type="match status" value="1"/>
</dbReference>
<evidence type="ECO:0000259" key="6">
    <source>
        <dbReference type="Pfam" id="PF04677"/>
    </source>
</evidence>
<dbReference type="AlphaFoldDB" id="A0A8H4WSP3"/>
<feature type="domain" description="Cwf19-like protein C-terminal" evidence="5">
    <location>
        <begin position="893"/>
        <end position="995"/>
    </location>
</feature>
<dbReference type="Pfam" id="PF04677">
    <property type="entry name" value="CwfJ_C_1"/>
    <property type="match status" value="1"/>
</dbReference>
<dbReference type="InterPro" id="IPR015813">
    <property type="entry name" value="Pyrv/PenolPyrv_kinase-like_dom"/>
</dbReference>
<sequence>MASGNVFKMALDKGNGSSLGYWQMTPSANISRMLAQTPGCDWVLIDCEHGDLDDRDMRQCVPAVAAAGASPIVRIPSTESWLIKRALDAGAHGILVPLLKTAQEARDIVQAAKFPPMGIRGFGSPYAMDRFRPIPTSDEYLQQANDSLLTLVQIETRSALDNLEEIAAVEGIDVLFVGPFDLGNSIGHPIINGVIKPELKEAIYKILSVSRKAGKKCGIYSGSGERAKEYIDAGFDMVHVGTDHTILEQAMSKEMRTAQGKEVGPPEPSSTPTEAPLKRPHNELFRPDVTVHLETDLSSPSQHLNYSQGNPQSPIMDGLDEFEKTLAADKAERERAERHDEKRHRKHRHHHRHDSEKDRERDRDGDGHRHRHRRRHEDDDDGHRQKRSRHSRDDDDDAHRSRHRHGDDRHRKSTDAKEDLPIPDEEKTPNKDPVDRSKSIQRDSWMTAPSIDVEYVNRPDKNKSPPPKPEPKRVVSKREINIHIQDINEGKSIDELDTPTERTVDYTFGDAGSSWRMTKLKAVFTAAEENGRPVEDVAMERFGDLRHFDDAREEKEEMERRRLYGKDYKGHDKPTGDLYRERIKNQHKDSPPPEPEQGTIIPDTQPQTTPAMDQSSLNRLRAQMMKAKLRRAPNAAQLEEEYNKAAAMFSSQSNPEAVVLSVMDNRQLAGTRGEAKAITNKRGRERGNVEENTEMTIEDMVREERRTKNQAGGEGLRLAERIAKDGKFDNDLDYMDENAEKLAKRLHKSDINLKNMAVADFQKMSRALDNCPLCHHEDKNQPPLAPVIALGTRAFLTIATEPEISTGGAVIAPLAHRANLLECDDDEWEELRNFMKSLTRMYHEQGREVVFYENAAQPQRRMHAAMVAVPIPYEEGAMAPAYFKEAFLSSDEEWSQHRKIIDTGAKAREGMGRSAFRRSIAKEMPYFHVWFTLDGGLGHVVENAGRWPKGDLFAREVLGGIVDAEPHIMKKQGRWVRGDPRAEGFKKGWRKFDWTRMLAEE</sequence>
<feature type="region of interest" description="Disordered" evidence="3">
    <location>
        <begin position="298"/>
        <end position="317"/>
    </location>
</feature>
<dbReference type="Gene3D" id="3.20.20.60">
    <property type="entry name" value="Phosphoenolpyruvate-binding domains"/>
    <property type="match status" value="1"/>
</dbReference>
<dbReference type="OrthoDB" id="2113965at2759"/>
<evidence type="ECO:0000259" key="5">
    <source>
        <dbReference type="Pfam" id="PF04676"/>
    </source>
</evidence>
<comment type="caution">
    <text evidence="7">The sequence shown here is derived from an EMBL/GenBank/DDBJ whole genome shotgun (WGS) entry which is preliminary data.</text>
</comment>
<proteinExistence type="inferred from homology"/>
<name>A0A8H4WSP3_9HYPO</name>
<dbReference type="Pfam" id="PF03328">
    <property type="entry name" value="HpcH_HpaI"/>
    <property type="match status" value="1"/>
</dbReference>
<dbReference type="PANTHER" id="PTHR12072">
    <property type="entry name" value="CWF19, CELL CYCLE CONTROL PROTEIN"/>
    <property type="match status" value="1"/>
</dbReference>
<organism evidence="7 8">
    <name type="scientific">Fusarium sarcochroum</name>
    <dbReference type="NCBI Taxonomy" id="1208366"/>
    <lineage>
        <taxon>Eukaryota</taxon>
        <taxon>Fungi</taxon>
        <taxon>Dikarya</taxon>
        <taxon>Ascomycota</taxon>
        <taxon>Pezizomycotina</taxon>
        <taxon>Sordariomycetes</taxon>
        <taxon>Hypocreomycetidae</taxon>
        <taxon>Hypocreales</taxon>
        <taxon>Nectriaceae</taxon>
        <taxon>Fusarium</taxon>
        <taxon>Fusarium lateritium species complex</taxon>
    </lineage>
</organism>
<dbReference type="InterPro" id="IPR040194">
    <property type="entry name" value="Cwf19-like"/>
</dbReference>
<feature type="region of interest" description="Disordered" evidence="3">
    <location>
        <begin position="553"/>
        <end position="613"/>
    </location>
</feature>
<dbReference type="InterPro" id="IPR005000">
    <property type="entry name" value="Aldolase/citrate-lyase_domain"/>
</dbReference>
<feature type="compositionally biased region" description="Basic and acidic residues" evidence="3">
    <location>
        <begin position="353"/>
        <end position="367"/>
    </location>
</feature>
<keyword evidence="2" id="KW-0479">Metal-binding</keyword>
<feature type="compositionally biased region" description="Low complexity" evidence="3">
    <location>
        <begin position="599"/>
        <end position="610"/>
    </location>
</feature>
<dbReference type="GO" id="GO:0003824">
    <property type="term" value="F:catalytic activity"/>
    <property type="evidence" value="ECO:0007669"/>
    <property type="project" value="InterPro"/>
</dbReference>
<accession>A0A8H4WSP3</accession>
<feature type="compositionally biased region" description="Polar residues" evidence="3">
    <location>
        <begin position="298"/>
        <end position="313"/>
    </location>
</feature>
<feature type="compositionally biased region" description="Basic residues" evidence="3">
    <location>
        <begin position="341"/>
        <end position="352"/>
    </location>
</feature>
<evidence type="ECO:0008006" key="9">
    <source>
        <dbReference type="Google" id="ProtNLM"/>
    </source>
</evidence>
<evidence type="ECO:0000313" key="7">
    <source>
        <dbReference type="EMBL" id="KAF4948541.1"/>
    </source>
</evidence>
<feature type="compositionally biased region" description="Basic and acidic residues" evidence="3">
    <location>
        <begin position="553"/>
        <end position="591"/>
    </location>
</feature>
<evidence type="ECO:0000256" key="3">
    <source>
        <dbReference type="SAM" id="MobiDB-lite"/>
    </source>
</evidence>
<feature type="compositionally biased region" description="Basic and acidic residues" evidence="3">
    <location>
        <begin position="391"/>
        <end position="441"/>
    </location>
</feature>
<dbReference type="InterPro" id="IPR040442">
    <property type="entry name" value="Pyrv_kinase-like_dom_sf"/>
</dbReference>
<dbReference type="InterPro" id="IPR006768">
    <property type="entry name" value="Cwf19-like_C_dom-1"/>
</dbReference>
<feature type="compositionally biased region" description="Basic and acidic residues" evidence="3">
    <location>
        <begin position="455"/>
        <end position="474"/>
    </location>
</feature>
<dbReference type="InterPro" id="IPR006767">
    <property type="entry name" value="Cwf19-like_C_dom-2"/>
</dbReference>
<feature type="region of interest" description="Disordered" evidence="3">
    <location>
        <begin position="254"/>
        <end position="281"/>
    </location>
</feature>
<feature type="domain" description="Cwf19-like C-terminal" evidence="6">
    <location>
        <begin position="762"/>
        <end position="884"/>
    </location>
</feature>
<gene>
    <name evidence="7" type="ORF">FSARC_13713</name>
</gene>
<evidence type="ECO:0000256" key="1">
    <source>
        <dbReference type="ARBA" id="ARBA00006795"/>
    </source>
</evidence>
<evidence type="ECO:0000256" key="2">
    <source>
        <dbReference type="ARBA" id="ARBA00022723"/>
    </source>
</evidence>
<comment type="similarity">
    <text evidence="1">Belongs to the CWF19 family.</text>
</comment>